<name>A0ABY5QX96_9HYPH</name>
<reference evidence="1" key="1">
    <citation type="submission" date="2020-09" db="EMBL/GenBank/DDBJ databases">
        <title>Rhizobia associated with sainfoin plants.</title>
        <authorList>
            <person name="Asharfi S."/>
            <person name="Kuzmanovic N."/>
            <person name="Bunk B."/>
            <person name="Sproeer C."/>
            <person name="Becker M."/>
            <person name="Thuenen T."/>
        </authorList>
    </citation>
    <scope>NUCLEOTIDE SEQUENCE</scope>
    <source>
        <strain evidence="1">OM4</strain>
    </source>
</reference>
<protein>
    <submittedName>
        <fullName evidence="1">Uncharacterized protein</fullName>
    </submittedName>
</protein>
<evidence type="ECO:0000313" key="1">
    <source>
        <dbReference type="EMBL" id="UVC14697.1"/>
    </source>
</evidence>
<dbReference type="Proteomes" id="UP001058098">
    <property type="component" value="Chromosome"/>
</dbReference>
<sequence>MLGEIIGAVAGIGGAMIGSSANADAANAANQMTYEGMRISTDAINKYIDAIYSGLDMQSAAIQSGYTATVGSIEEGSQAAQATLGAMREEAEPGMRFLRNVIANPMRLTSDQKYQIDESRRINAQNIRSSGFAGSGRTAAALMNKVENDTTNSMLEKNRAAAMAAAGGLADSYDQSGRGIAGLQSSEGNAKAQAADTASARAGSMYDNYHSNLGNAYMSIGKTQAAGMQAMGNTTANAMTANGNLMGQAIGDIGSSIASASRAKTYADRMSKYESGAGLY</sequence>
<gene>
    <name evidence="1" type="ORF">IHQ72_29460</name>
</gene>
<dbReference type="EMBL" id="CP062229">
    <property type="protein sequence ID" value="UVC14697.1"/>
    <property type="molecule type" value="Genomic_DNA"/>
</dbReference>
<accession>A0ABY5QX96</accession>
<dbReference type="RefSeq" id="WP_258119082.1">
    <property type="nucleotide sequence ID" value="NZ_CP062229.1"/>
</dbReference>
<keyword evidence="2" id="KW-1185">Reference proteome</keyword>
<proteinExistence type="predicted"/>
<organism evidence="1 2">
    <name type="scientific">Mesorhizobium onobrychidis</name>
    <dbReference type="NCBI Taxonomy" id="2775404"/>
    <lineage>
        <taxon>Bacteria</taxon>
        <taxon>Pseudomonadati</taxon>
        <taxon>Pseudomonadota</taxon>
        <taxon>Alphaproteobacteria</taxon>
        <taxon>Hyphomicrobiales</taxon>
        <taxon>Phyllobacteriaceae</taxon>
        <taxon>Mesorhizobium</taxon>
    </lineage>
</organism>
<evidence type="ECO:0000313" key="2">
    <source>
        <dbReference type="Proteomes" id="UP001058098"/>
    </source>
</evidence>